<dbReference type="AlphaFoldDB" id="A0AAV7NEV3"/>
<proteinExistence type="predicted"/>
<evidence type="ECO:0000313" key="2">
    <source>
        <dbReference type="Proteomes" id="UP001066276"/>
    </source>
</evidence>
<keyword evidence="2" id="KW-1185">Reference proteome</keyword>
<gene>
    <name evidence="1" type="ORF">NDU88_002239</name>
</gene>
<accession>A0AAV7NEV3</accession>
<sequence length="79" mass="9101">MGRGQATKHGRGELLELRAAFGQNRFPEWERGAQCSSQTTWELRGRRDRLGVERTPGDPLRWTRAVTAWARPVDRAARR</sequence>
<comment type="caution">
    <text evidence="1">The sequence shown here is derived from an EMBL/GenBank/DDBJ whole genome shotgun (WGS) entry which is preliminary data.</text>
</comment>
<dbReference type="EMBL" id="JANPWB010000012">
    <property type="protein sequence ID" value="KAJ1113999.1"/>
    <property type="molecule type" value="Genomic_DNA"/>
</dbReference>
<reference evidence="1" key="1">
    <citation type="journal article" date="2022" name="bioRxiv">
        <title>Sequencing and chromosome-scale assembly of the giantPleurodeles waltlgenome.</title>
        <authorList>
            <person name="Brown T."/>
            <person name="Elewa A."/>
            <person name="Iarovenko S."/>
            <person name="Subramanian E."/>
            <person name="Araus A.J."/>
            <person name="Petzold A."/>
            <person name="Susuki M."/>
            <person name="Suzuki K.-i.T."/>
            <person name="Hayashi T."/>
            <person name="Toyoda A."/>
            <person name="Oliveira C."/>
            <person name="Osipova E."/>
            <person name="Leigh N.D."/>
            <person name="Simon A."/>
            <person name="Yun M.H."/>
        </authorList>
    </citation>
    <scope>NUCLEOTIDE SEQUENCE</scope>
    <source>
        <strain evidence="1">20211129_DDA</strain>
        <tissue evidence="1">Liver</tissue>
    </source>
</reference>
<organism evidence="1 2">
    <name type="scientific">Pleurodeles waltl</name>
    <name type="common">Iberian ribbed newt</name>
    <dbReference type="NCBI Taxonomy" id="8319"/>
    <lineage>
        <taxon>Eukaryota</taxon>
        <taxon>Metazoa</taxon>
        <taxon>Chordata</taxon>
        <taxon>Craniata</taxon>
        <taxon>Vertebrata</taxon>
        <taxon>Euteleostomi</taxon>
        <taxon>Amphibia</taxon>
        <taxon>Batrachia</taxon>
        <taxon>Caudata</taxon>
        <taxon>Salamandroidea</taxon>
        <taxon>Salamandridae</taxon>
        <taxon>Pleurodelinae</taxon>
        <taxon>Pleurodeles</taxon>
    </lineage>
</organism>
<dbReference type="Proteomes" id="UP001066276">
    <property type="component" value="Chromosome 8"/>
</dbReference>
<evidence type="ECO:0000313" key="1">
    <source>
        <dbReference type="EMBL" id="KAJ1113999.1"/>
    </source>
</evidence>
<name>A0AAV7NEV3_PLEWA</name>
<protein>
    <submittedName>
        <fullName evidence="1">Uncharacterized protein</fullName>
    </submittedName>
</protein>